<feature type="transmembrane region" description="Helical" evidence="1">
    <location>
        <begin position="47"/>
        <end position="64"/>
    </location>
</feature>
<evidence type="ECO:0000256" key="1">
    <source>
        <dbReference type="SAM" id="Phobius"/>
    </source>
</evidence>
<dbReference type="Proteomes" id="UP001319867">
    <property type="component" value="Chromosome"/>
</dbReference>
<reference evidence="2 3" key="1">
    <citation type="journal article" date="2022" name="Int. J. Syst. Evol. Microbiol.">
        <title>Flavobacterium ammonificans sp. nov. and Flavobacterium ammoniigenes sp. nov., ammonifying bacteria isolated from surface river water.</title>
        <authorList>
            <person name="Watanabe K."/>
            <person name="Kitamura T."/>
            <person name="Ogata Y."/>
            <person name="Shindo C."/>
            <person name="Suda W."/>
        </authorList>
    </citation>
    <scope>NUCLEOTIDE SEQUENCE [LARGE SCALE GENOMIC DNA]</scope>
    <source>
        <strain evidence="2 3">GENT5</strain>
    </source>
</reference>
<feature type="transmembrane region" description="Helical" evidence="1">
    <location>
        <begin position="12"/>
        <end position="35"/>
    </location>
</feature>
<keyword evidence="1" id="KW-0472">Membrane</keyword>
<name>A0ABN6KZQ0_9FLAO</name>
<reference evidence="2 3" key="2">
    <citation type="journal article" date="2022" name="Microorganisms">
        <title>Complete Genome Sequences of Two Flavobacterium ammonificans Strains and a Flavobacterium ammoniigenes Strain of Ammonifying Bacterioplankton Isolated from Surface River Water.</title>
        <authorList>
            <person name="Suda W."/>
            <person name="Ogata Y."/>
            <person name="Shindo C."/>
            <person name="Watanabe K."/>
        </authorList>
    </citation>
    <scope>NUCLEOTIDE SEQUENCE [LARGE SCALE GENOMIC DNA]</scope>
    <source>
        <strain evidence="2 3">GENT5</strain>
    </source>
</reference>
<proteinExistence type="predicted"/>
<feature type="transmembrane region" description="Helical" evidence="1">
    <location>
        <begin position="96"/>
        <end position="115"/>
    </location>
</feature>
<dbReference type="RefSeq" id="WP_229316303.1">
    <property type="nucleotide sequence ID" value="NZ_AP025184.1"/>
</dbReference>
<keyword evidence="1" id="KW-0812">Transmembrane</keyword>
<accession>A0ABN6KZQ0</accession>
<organism evidence="2 3">
    <name type="scientific">Flavobacterium ammoniigenes</name>
    <dbReference type="NCBI Taxonomy" id="1751095"/>
    <lineage>
        <taxon>Bacteria</taxon>
        <taxon>Pseudomonadati</taxon>
        <taxon>Bacteroidota</taxon>
        <taxon>Flavobacteriia</taxon>
        <taxon>Flavobacteriales</taxon>
        <taxon>Flavobacteriaceae</taxon>
        <taxon>Flavobacterium</taxon>
    </lineage>
</organism>
<sequence>MTSKKLLFPKLSLLLNILVLIPVSSGLLLNSNWAIESYGIESPARGILLAIYLAILILSCVLLYKFDAKLVLALLTVQVIYKVLSPIMVGTIYNPILISNLIIALLHSYSIFVLVSNDKNIK</sequence>
<gene>
    <name evidence="2" type="ORF">GENT5_12110</name>
</gene>
<keyword evidence="1" id="KW-1133">Transmembrane helix</keyword>
<protein>
    <submittedName>
        <fullName evidence="2">Uncharacterized protein</fullName>
    </submittedName>
</protein>
<evidence type="ECO:0000313" key="2">
    <source>
        <dbReference type="EMBL" id="BDB54906.1"/>
    </source>
</evidence>
<keyword evidence="3" id="KW-1185">Reference proteome</keyword>
<feature type="transmembrane region" description="Helical" evidence="1">
    <location>
        <begin position="71"/>
        <end position="90"/>
    </location>
</feature>
<evidence type="ECO:0000313" key="3">
    <source>
        <dbReference type="Proteomes" id="UP001319867"/>
    </source>
</evidence>
<dbReference type="EMBL" id="AP025184">
    <property type="protein sequence ID" value="BDB54906.1"/>
    <property type="molecule type" value="Genomic_DNA"/>
</dbReference>